<dbReference type="CDD" id="cd12307">
    <property type="entry name" value="RRM_NIFK_like"/>
    <property type="match status" value="1"/>
</dbReference>
<feature type="compositionally biased region" description="Basic and acidic residues" evidence="5">
    <location>
        <begin position="207"/>
        <end position="216"/>
    </location>
</feature>
<feature type="compositionally biased region" description="Basic and acidic residues" evidence="5">
    <location>
        <begin position="234"/>
        <end position="253"/>
    </location>
</feature>
<dbReference type="EMBL" id="KB007811">
    <property type="protein sequence ID" value="ELR24896.1"/>
    <property type="molecule type" value="Genomic_DNA"/>
</dbReference>
<evidence type="ECO:0000256" key="5">
    <source>
        <dbReference type="SAM" id="MobiDB-lite"/>
    </source>
</evidence>
<feature type="compositionally biased region" description="Acidic residues" evidence="5">
    <location>
        <begin position="118"/>
        <end position="147"/>
    </location>
</feature>
<dbReference type="PROSITE" id="PS50102">
    <property type="entry name" value="RRM"/>
    <property type="match status" value="1"/>
</dbReference>
<dbReference type="SMART" id="SM00360">
    <property type="entry name" value="RRM"/>
    <property type="match status" value="1"/>
</dbReference>
<sequence>MSSRGGSKGGRGGKATRGGNRYFAKADGAAADAKPEEVKSKKQKVVAAPVASTDGKKGQKRKGGPEAETSAPKKEQTKKVAKVAVTEQVKKTVVVEQSRKQRKPKSERMGKRAWEVEEKAEETKEEAEEVEEVASDAEDDDDSDVDSEASMPSDSEDSDFEQLVAKEGGSARYKAALALRDTFQNFRQEGAEDEDDEEDDESEGEEEIQRRTEKLGDFVPLKGNSDDEDDEEDKIVQKSESEEKKVTKGKQVETSKQTKAKVEKSKQTKAKVEKKATTTTTTATKVKGKEPAAKKRRVKVRTLAQKLGGAGAVYVGHLPYGFNKEQMMGFFAQFGRVLKISHPLSKKTGRSKGYAFILFRHKEVAQVVADTMNGYLIFGRILRCKYIPAAQIAEHVFKNAKMPYPEFNYQELEQQKRSKLRSAEKHEKLTKALVAKEKKRRQKLAALGIDYDFPGYAAAVAQTKAKAE</sequence>
<dbReference type="InterPro" id="IPR035979">
    <property type="entry name" value="RBD_domain_sf"/>
</dbReference>
<dbReference type="GO" id="GO:0005730">
    <property type="term" value="C:nucleolus"/>
    <property type="evidence" value="ECO:0007669"/>
    <property type="project" value="UniProtKB-SubCell"/>
</dbReference>
<dbReference type="KEGG" id="acan:ACA1_175720"/>
<feature type="region of interest" description="Disordered" evidence="5">
    <location>
        <begin position="184"/>
        <end position="295"/>
    </location>
</feature>
<keyword evidence="2 4" id="KW-0694">RNA-binding</keyword>
<keyword evidence="3" id="KW-0539">Nucleus</keyword>
<protein>
    <submittedName>
        <fullName evidence="7">RNA recognition motif domain containing protein</fullName>
    </submittedName>
</protein>
<evidence type="ECO:0000256" key="2">
    <source>
        <dbReference type="ARBA" id="ARBA00022884"/>
    </source>
</evidence>
<evidence type="ECO:0000256" key="3">
    <source>
        <dbReference type="ARBA" id="ARBA00023242"/>
    </source>
</evidence>
<feature type="compositionally biased region" description="Basic and acidic residues" evidence="5">
    <location>
        <begin position="260"/>
        <end position="276"/>
    </location>
</feature>
<evidence type="ECO:0000313" key="8">
    <source>
        <dbReference type="Proteomes" id="UP000011083"/>
    </source>
</evidence>
<organism evidence="7 8">
    <name type="scientific">Acanthamoeba castellanii (strain ATCC 30010 / Neff)</name>
    <dbReference type="NCBI Taxonomy" id="1257118"/>
    <lineage>
        <taxon>Eukaryota</taxon>
        <taxon>Amoebozoa</taxon>
        <taxon>Discosea</taxon>
        <taxon>Longamoebia</taxon>
        <taxon>Centramoebida</taxon>
        <taxon>Acanthamoebidae</taxon>
        <taxon>Acanthamoeba</taxon>
    </lineage>
</organism>
<dbReference type="Pfam" id="PF00076">
    <property type="entry name" value="RRM_1"/>
    <property type="match status" value="1"/>
</dbReference>
<comment type="subcellular location">
    <subcellularLocation>
        <location evidence="1">Nucleus</location>
        <location evidence="1">Nucleolus</location>
    </subcellularLocation>
</comment>
<dbReference type="GO" id="GO:0003723">
    <property type="term" value="F:RNA binding"/>
    <property type="evidence" value="ECO:0007669"/>
    <property type="project" value="UniProtKB-UniRule"/>
</dbReference>
<dbReference type="GeneID" id="14925929"/>
<feature type="compositionally biased region" description="Low complexity" evidence="5">
    <location>
        <begin position="82"/>
        <end position="96"/>
    </location>
</feature>
<dbReference type="OrthoDB" id="20442at2759"/>
<proteinExistence type="predicted"/>
<accession>L8HKG2</accession>
<dbReference type="AlphaFoldDB" id="L8HKG2"/>
<dbReference type="InterPro" id="IPR000504">
    <property type="entry name" value="RRM_dom"/>
</dbReference>
<name>L8HKG2_ACACF</name>
<evidence type="ECO:0000313" key="7">
    <source>
        <dbReference type="EMBL" id="ELR24896.1"/>
    </source>
</evidence>
<feature type="compositionally biased region" description="Acidic residues" evidence="5">
    <location>
        <begin position="191"/>
        <end position="206"/>
    </location>
</feature>
<evidence type="ECO:0000259" key="6">
    <source>
        <dbReference type="PROSITE" id="PS50102"/>
    </source>
</evidence>
<dbReference type="RefSeq" id="XP_004356796.1">
    <property type="nucleotide sequence ID" value="XM_004356743.1"/>
</dbReference>
<dbReference type="PANTHER" id="PTHR46754">
    <property type="entry name" value="MKI67 FHA DOMAIN-INTERACTING NUCLEOLAR PHOSPHOPROTEIN"/>
    <property type="match status" value="1"/>
</dbReference>
<gene>
    <name evidence="7" type="ORF">ACA1_175720</name>
</gene>
<dbReference type="VEuPathDB" id="AmoebaDB:ACA1_175720"/>
<feature type="compositionally biased region" description="Gly residues" evidence="5">
    <location>
        <begin position="1"/>
        <end position="16"/>
    </location>
</feature>
<dbReference type="Proteomes" id="UP000011083">
    <property type="component" value="Unassembled WGS sequence"/>
</dbReference>
<dbReference type="STRING" id="1257118.L8HKG2"/>
<dbReference type="SUPFAM" id="SSF54928">
    <property type="entry name" value="RNA-binding domain, RBD"/>
    <property type="match status" value="1"/>
</dbReference>
<dbReference type="Gene3D" id="3.30.70.330">
    <property type="match status" value="1"/>
</dbReference>
<evidence type="ECO:0000256" key="1">
    <source>
        <dbReference type="ARBA" id="ARBA00004604"/>
    </source>
</evidence>
<feature type="compositionally biased region" description="Basic and acidic residues" evidence="5">
    <location>
        <begin position="104"/>
        <end position="117"/>
    </location>
</feature>
<evidence type="ECO:0000256" key="4">
    <source>
        <dbReference type="PROSITE-ProRule" id="PRU00176"/>
    </source>
</evidence>
<dbReference type="OMA" id="MNGYLIF"/>
<feature type="region of interest" description="Disordered" evidence="5">
    <location>
        <begin position="1"/>
        <end position="166"/>
    </location>
</feature>
<reference evidence="7 8" key="1">
    <citation type="journal article" date="2013" name="Genome Biol.">
        <title>Genome of Acanthamoeba castellanii highlights extensive lateral gene transfer and early evolution of tyrosine kinase signaling.</title>
        <authorList>
            <person name="Clarke M."/>
            <person name="Lohan A.J."/>
            <person name="Liu B."/>
            <person name="Lagkouvardos I."/>
            <person name="Roy S."/>
            <person name="Zafar N."/>
            <person name="Bertelli C."/>
            <person name="Schilde C."/>
            <person name="Kianianmomeni A."/>
            <person name="Burglin T.R."/>
            <person name="Frech C."/>
            <person name="Turcotte B."/>
            <person name="Kopec K.O."/>
            <person name="Synnott J.M."/>
            <person name="Choo C."/>
            <person name="Paponov I."/>
            <person name="Finkler A."/>
            <person name="Soon Heng Tan C."/>
            <person name="Hutchins A.P."/>
            <person name="Weinmeier T."/>
            <person name="Rattei T."/>
            <person name="Chu J.S."/>
            <person name="Gimenez G."/>
            <person name="Irimia M."/>
            <person name="Rigden D.J."/>
            <person name="Fitzpatrick D.A."/>
            <person name="Lorenzo-Morales J."/>
            <person name="Bateman A."/>
            <person name="Chiu C.H."/>
            <person name="Tang P."/>
            <person name="Hegemann P."/>
            <person name="Fromm H."/>
            <person name="Raoult D."/>
            <person name="Greub G."/>
            <person name="Miranda-Saavedra D."/>
            <person name="Chen N."/>
            <person name="Nash P."/>
            <person name="Ginger M.L."/>
            <person name="Horn M."/>
            <person name="Schaap P."/>
            <person name="Caler L."/>
            <person name="Loftus B."/>
        </authorList>
    </citation>
    <scope>NUCLEOTIDE SEQUENCE [LARGE SCALE GENOMIC DNA]</scope>
    <source>
        <strain evidence="7 8">Neff</strain>
    </source>
</reference>
<dbReference type="InterPro" id="IPR012677">
    <property type="entry name" value="Nucleotide-bd_a/b_plait_sf"/>
</dbReference>
<feature type="domain" description="RRM" evidence="6">
    <location>
        <begin position="311"/>
        <end position="389"/>
    </location>
</feature>
<keyword evidence="8" id="KW-1185">Reference proteome</keyword>